<proteinExistence type="predicted"/>
<sequence length="250" mass="27508">MVVLAAIPESSMGLIQLETVAAPKFQQADYPMNHLYQQFTYVDFADIMWDAASETWKQISYSKIQKCGTIGMAGYGLLSLMTTYLEGAAQFLSDAIRQNLQLRVDLPAAYNSNVSQIQGEPLTTGETVITDHVRSIVRECLQEADTSPVVISEVTANVDSESTKDCEVVEEDIDTNSKAMEEDMPLMEDSLDGDSLDDHGSDSGQRFAVESEEMVSFTEHARINAWKTPEVIKKAANSGIPPGWGVPQQE</sequence>
<comment type="caution">
    <text evidence="1">The sequence shown here is derived from an EMBL/GenBank/DDBJ whole genome shotgun (WGS) entry which is preliminary data.</text>
</comment>
<protein>
    <submittedName>
        <fullName evidence="1">Uncharacterized protein</fullName>
    </submittedName>
</protein>
<dbReference type="Proteomes" id="UP001163046">
    <property type="component" value="Unassembled WGS sequence"/>
</dbReference>
<evidence type="ECO:0000313" key="2">
    <source>
        <dbReference type="Proteomes" id="UP001163046"/>
    </source>
</evidence>
<dbReference type="EMBL" id="MU825894">
    <property type="protein sequence ID" value="KAJ7383828.1"/>
    <property type="molecule type" value="Genomic_DNA"/>
</dbReference>
<reference evidence="1" key="1">
    <citation type="submission" date="2023-01" db="EMBL/GenBank/DDBJ databases">
        <title>Genome assembly of the deep-sea coral Lophelia pertusa.</title>
        <authorList>
            <person name="Herrera S."/>
            <person name="Cordes E."/>
        </authorList>
    </citation>
    <scope>NUCLEOTIDE SEQUENCE</scope>
    <source>
        <strain evidence="1">USNM1676648</strain>
        <tissue evidence="1">Polyp</tissue>
    </source>
</reference>
<name>A0A9W9ZMX7_9CNID</name>
<keyword evidence="2" id="KW-1185">Reference proteome</keyword>
<evidence type="ECO:0000313" key="1">
    <source>
        <dbReference type="EMBL" id="KAJ7383828.1"/>
    </source>
</evidence>
<gene>
    <name evidence="1" type="ORF">OS493_025700</name>
</gene>
<accession>A0A9W9ZMX7</accession>
<organism evidence="1 2">
    <name type="scientific">Desmophyllum pertusum</name>
    <dbReference type="NCBI Taxonomy" id="174260"/>
    <lineage>
        <taxon>Eukaryota</taxon>
        <taxon>Metazoa</taxon>
        <taxon>Cnidaria</taxon>
        <taxon>Anthozoa</taxon>
        <taxon>Hexacorallia</taxon>
        <taxon>Scleractinia</taxon>
        <taxon>Caryophylliina</taxon>
        <taxon>Caryophylliidae</taxon>
        <taxon>Desmophyllum</taxon>
    </lineage>
</organism>
<dbReference type="AlphaFoldDB" id="A0A9W9ZMX7"/>